<name>A0A9D4FUY6_DREPO</name>
<sequence length="100" mass="11631">MRWQRTWGTELELMALEHTLTLPFVNIQNSTHKDPNTGNGFKPKRFNFIHRTQQLMVSQSMVCFIYIIPMGITMTAYSLIGTEVRSVETKKSLDRLLARN</sequence>
<comment type="caution">
    <text evidence="2">The sequence shown here is derived from an EMBL/GenBank/DDBJ whole genome shotgun (WGS) entry which is preliminary data.</text>
</comment>
<reference evidence="2" key="1">
    <citation type="journal article" date="2019" name="bioRxiv">
        <title>The Genome of the Zebra Mussel, Dreissena polymorpha: A Resource for Invasive Species Research.</title>
        <authorList>
            <person name="McCartney M.A."/>
            <person name="Auch B."/>
            <person name="Kono T."/>
            <person name="Mallez S."/>
            <person name="Zhang Y."/>
            <person name="Obille A."/>
            <person name="Becker A."/>
            <person name="Abrahante J.E."/>
            <person name="Garbe J."/>
            <person name="Badalamenti J.P."/>
            <person name="Herman A."/>
            <person name="Mangelson H."/>
            <person name="Liachko I."/>
            <person name="Sullivan S."/>
            <person name="Sone E.D."/>
            <person name="Koren S."/>
            <person name="Silverstein K.A.T."/>
            <person name="Beckman K.B."/>
            <person name="Gohl D.M."/>
        </authorList>
    </citation>
    <scope>NUCLEOTIDE SEQUENCE</scope>
    <source>
        <strain evidence="2">Duluth1</strain>
        <tissue evidence="2">Whole animal</tissue>
    </source>
</reference>
<feature type="transmembrane region" description="Helical" evidence="1">
    <location>
        <begin position="61"/>
        <end position="80"/>
    </location>
</feature>
<keyword evidence="3" id="KW-1185">Reference proteome</keyword>
<evidence type="ECO:0000313" key="3">
    <source>
        <dbReference type="Proteomes" id="UP000828390"/>
    </source>
</evidence>
<dbReference type="AlphaFoldDB" id="A0A9D4FUY6"/>
<proteinExistence type="predicted"/>
<keyword evidence="1" id="KW-0812">Transmembrane</keyword>
<accession>A0A9D4FUY6</accession>
<dbReference type="EMBL" id="JAIWYP010000007">
    <property type="protein sequence ID" value="KAH3803115.1"/>
    <property type="molecule type" value="Genomic_DNA"/>
</dbReference>
<protein>
    <submittedName>
        <fullName evidence="2">Uncharacterized protein</fullName>
    </submittedName>
</protein>
<evidence type="ECO:0000313" key="2">
    <source>
        <dbReference type="EMBL" id="KAH3803115.1"/>
    </source>
</evidence>
<keyword evidence="1" id="KW-1133">Transmembrane helix</keyword>
<organism evidence="2 3">
    <name type="scientific">Dreissena polymorpha</name>
    <name type="common">Zebra mussel</name>
    <name type="synonym">Mytilus polymorpha</name>
    <dbReference type="NCBI Taxonomy" id="45954"/>
    <lineage>
        <taxon>Eukaryota</taxon>
        <taxon>Metazoa</taxon>
        <taxon>Spiralia</taxon>
        <taxon>Lophotrochozoa</taxon>
        <taxon>Mollusca</taxon>
        <taxon>Bivalvia</taxon>
        <taxon>Autobranchia</taxon>
        <taxon>Heteroconchia</taxon>
        <taxon>Euheterodonta</taxon>
        <taxon>Imparidentia</taxon>
        <taxon>Neoheterodontei</taxon>
        <taxon>Myida</taxon>
        <taxon>Dreissenoidea</taxon>
        <taxon>Dreissenidae</taxon>
        <taxon>Dreissena</taxon>
    </lineage>
</organism>
<evidence type="ECO:0000256" key="1">
    <source>
        <dbReference type="SAM" id="Phobius"/>
    </source>
</evidence>
<dbReference type="Proteomes" id="UP000828390">
    <property type="component" value="Unassembled WGS sequence"/>
</dbReference>
<gene>
    <name evidence="2" type="ORF">DPMN_156817</name>
</gene>
<reference evidence="2" key="2">
    <citation type="submission" date="2020-11" db="EMBL/GenBank/DDBJ databases">
        <authorList>
            <person name="McCartney M.A."/>
            <person name="Auch B."/>
            <person name="Kono T."/>
            <person name="Mallez S."/>
            <person name="Becker A."/>
            <person name="Gohl D.M."/>
            <person name="Silverstein K.A.T."/>
            <person name="Koren S."/>
            <person name="Bechman K.B."/>
            <person name="Herman A."/>
            <person name="Abrahante J.E."/>
            <person name="Garbe J."/>
        </authorList>
    </citation>
    <scope>NUCLEOTIDE SEQUENCE</scope>
    <source>
        <strain evidence="2">Duluth1</strain>
        <tissue evidence="2">Whole animal</tissue>
    </source>
</reference>
<keyword evidence="1" id="KW-0472">Membrane</keyword>